<evidence type="ECO:0000313" key="1">
    <source>
        <dbReference type="EMBL" id="TGX80538.1"/>
    </source>
</evidence>
<sequence length="518" mass="57878">MNPTTMTDKLSIDQAYPLHEFSNVIQYISDIQYYHTIVEFKSEENTIVAFPNNDTCLLSALEPEDINGLELGSDIKILYEADGRAVKDNSKLALYLNILPRAKDGQIFKATVVGATKQGLLMSIEGLQCFMPKGQVGRERNGDLQSFVGKSIDVKLISVKLKEEESNRFLPIVSHKILEDENNAIDTQSKLQDLKVGSIVQGIVKSIANYGVFVTLFPSIDGLIHITDLSWERVSNPSDIVSIGQNITVVILDINQTNDGKLKISLGLKQLSRRPWERLDKDTREGNIVSGSICNITDYGIFIKLPSGVQGLVHKSELSWDTKVSSIDFTKGQILSAKIINIDWEKEKLLLSIKQMVADPWKDIENKISIGDIVEATIINITNFGIFVNIADGIEGMIHVSELSWTEKIKKLKEYYTIGDHLDAVIISINKDKRKIELSHKRILPNPWQNYTVGQHVTAIVIGIEKQGIQVKLANDHLPAFIPAKLVPNDFAIGESEILKCQVQEIDENKRIIILAIV</sequence>
<accession>A0AC61QMD6</accession>
<evidence type="ECO:0000313" key="2">
    <source>
        <dbReference type="Proteomes" id="UP000308886"/>
    </source>
</evidence>
<reference evidence="1" key="1">
    <citation type="submission" date="2019-04" db="EMBL/GenBank/DDBJ databases">
        <title>Microbes associate with the intestines of laboratory mice.</title>
        <authorList>
            <person name="Navarre W."/>
            <person name="Wong E."/>
            <person name="Huang K."/>
            <person name="Tropini C."/>
            <person name="Ng K."/>
            <person name="Yu B."/>
        </authorList>
    </citation>
    <scope>NUCLEOTIDE SEQUENCE</scope>
    <source>
        <strain evidence="1">NM73_A23</strain>
    </source>
</reference>
<dbReference type="EMBL" id="SRZC01000025">
    <property type="protein sequence ID" value="TGX80538.1"/>
    <property type="molecule type" value="Genomic_DNA"/>
</dbReference>
<organism evidence="1 2">
    <name type="scientific">Palleniella muris</name>
    <dbReference type="NCBI Taxonomy" id="3038145"/>
    <lineage>
        <taxon>Bacteria</taxon>
        <taxon>Pseudomonadati</taxon>
        <taxon>Bacteroidota</taxon>
        <taxon>Bacteroidia</taxon>
        <taxon>Bacteroidales</taxon>
        <taxon>Prevotellaceae</taxon>
        <taxon>Palleniella</taxon>
    </lineage>
</organism>
<proteinExistence type="predicted"/>
<protein>
    <submittedName>
        <fullName evidence="1">S1 RNA-binding domain-containing protein</fullName>
    </submittedName>
</protein>
<dbReference type="Proteomes" id="UP000308886">
    <property type="component" value="Unassembled WGS sequence"/>
</dbReference>
<comment type="caution">
    <text evidence="1">The sequence shown here is derived from an EMBL/GenBank/DDBJ whole genome shotgun (WGS) entry which is preliminary data.</text>
</comment>
<keyword evidence="2" id="KW-1185">Reference proteome</keyword>
<gene>
    <name evidence="1" type="ORF">E5358_12860</name>
</gene>
<name>A0AC61QMD6_9BACT</name>